<protein>
    <submittedName>
        <fullName evidence="1">Uncharacterized protein</fullName>
    </submittedName>
</protein>
<gene>
    <name evidence="1" type="ORF">QE152_g14276</name>
</gene>
<proteinExistence type="predicted"/>
<organism evidence="1 2">
    <name type="scientific">Popillia japonica</name>
    <name type="common">Japanese beetle</name>
    <dbReference type="NCBI Taxonomy" id="7064"/>
    <lineage>
        <taxon>Eukaryota</taxon>
        <taxon>Metazoa</taxon>
        <taxon>Ecdysozoa</taxon>
        <taxon>Arthropoda</taxon>
        <taxon>Hexapoda</taxon>
        <taxon>Insecta</taxon>
        <taxon>Pterygota</taxon>
        <taxon>Neoptera</taxon>
        <taxon>Endopterygota</taxon>
        <taxon>Coleoptera</taxon>
        <taxon>Polyphaga</taxon>
        <taxon>Scarabaeiformia</taxon>
        <taxon>Scarabaeidae</taxon>
        <taxon>Rutelinae</taxon>
        <taxon>Popillia</taxon>
    </lineage>
</organism>
<evidence type="ECO:0000313" key="1">
    <source>
        <dbReference type="EMBL" id="KAK9730670.1"/>
    </source>
</evidence>
<reference evidence="1 2" key="1">
    <citation type="journal article" date="2024" name="BMC Genomics">
        <title>De novo assembly and annotation of Popillia japonica's genome with initial clues to its potential as an invasive pest.</title>
        <authorList>
            <person name="Cucini C."/>
            <person name="Boschi S."/>
            <person name="Funari R."/>
            <person name="Cardaioli E."/>
            <person name="Iannotti N."/>
            <person name="Marturano G."/>
            <person name="Paoli F."/>
            <person name="Bruttini M."/>
            <person name="Carapelli A."/>
            <person name="Frati F."/>
            <person name="Nardi F."/>
        </authorList>
    </citation>
    <scope>NUCLEOTIDE SEQUENCE [LARGE SCALE GENOMIC DNA]</scope>
    <source>
        <strain evidence="1">DMR45628</strain>
    </source>
</reference>
<keyword evidence="2" id="KW-1185">Reference proteome</keyword>
<dbReference type="EMBL" id="JASPKY010000143">
    <property type="protein sequence ID" value="KAK9730670.1"/>
    <property type="molecule type" value="Genomic_DNA"/>
</dbReference>
<accession>A0AAW1LB56</accession>
<comment type="caution">
    <text evidence="1">The sequence shown here is derived from an EMBL/GenBank/DDBJ whole genome shotgun (WGS) entry which is preliminary data.</text>
</comment>
<name>A0AAW1LB56_POPJA</name>
<dbReference type="Proteomes" id="UP001458880">
    <property type="component" value="Unassembled WGS sequence"/>
</dbReference>
<evidence type="ECO:0000313" key="2">
    <source>
        <dbReference type="Proteomes" id="UP001458880"/>
    </source>
</evidence>
<dbReference type="AlphaFoldDB" id="A0AAW1LB56"/>
<sequence length="107" mass="12308">MSTAHVSNNVWFFLSIHQTTSGLWYVLREFLEVLLGMGNNTIIRPWHLFLASCLETTEHRAQKNVICQGTGEQRTTQSDDEFSIKSRKNNKQLCSKVNEHISLTLLD</sequence>